<protein>
    <submittedName>
        <fullName evidence="11">Ferredoxin-NADP reductase</fullName>
    </submittedName>
</protein>
<dbReference type="GO" id="GO:0051537">
    <property type="term" value="F:2 iron, 2 sulfur cluster binding"/>
    <property type="evidence" value="ECO:0007669"/>
    <property type="project" value="UniProtKB-KW"/>
</dbReference>
<dbReference type="PANTHER" id="PTHR47354">
    <property type="entry name" value="NADH OXIDOREDUCTASE HCR"/>
    <property type="match status" value="1"/>
</dbReference>
<evidence type="ECO:0000313" key="11">
    <source>
        <dbReference type="EMBL" id="TCV89577.1"/>
    </source>
</evidence>
<keyword evidence="7" id="KW-0408">Iron</keyword>
<dbReference type="InterPro" id="IPR017927">
    <property type="entry name" value="FAD-bd_FR_type"/>
</dbReference>
<dbReference type="PROSITE" id="PS51384">
    <property type="entry name" value="FAD_FR"/>
    <property type="match status" value="1"/>
</dbReference>
<dbReference type="InterPro" id="IPR001709">
    <property type="entry name" value="Flavoprot_Pyr_Nucl_cyt_Rdtase"/>
</dbReference>
<evidence type="ECO:0000256" key="8">
    <source>
        <dbReference type="ARBA" id="ARBA00023014"/>
    </source>
</evidence>
<keyword evidence="6" id="KW-0560">Oxidoreductase</keyword>
<name>A0A4R3YBY8_9PROT</name>
<keyword evidence="3" id="KW-0001">2Fe-2S</keyword>
<dbReference type="InterPro" id="IPR001433">
    <property type="entry name" value="OxRdtase_FAD/NAD-bd"/>
</dbReference>
<keyword evidence="4" id="KW-0479">Metal-binding</keyword>
<dbReference type="InterPro" id="IPR050415">
    <property type="entry name" value="MRET"/>
</dbReference>
<organism evidence="11 12">
    <name type="scientific">Sulfurirhabdus autotrophica</name>
    <dbReference type="NCBI Taxonomy" id="1706046"/>
    <lineage>
        <taxon>Bacteria</taxon>
        <taxon>Pseudomonadati</taxon>
        <taxon>Pseudomonadota</taxon>
        <taxon>Betaproteobacteria</taxon>
        <taxon>Nitrosomonadales</taxon>
        <taxon>Sulfuricellaceae</taxon>
        <taxon>Sulfurirhabdus</taxon>
    </lineage>
</organism>
<dbReference type="Gene3D" id="3.40.50.80">
    <property type="entry name" value="Nucleotide-binding domain of ferredoxin-NADP reductase (FNR) module"/>
    <property type="match status" value="1"/>
</dbReference>
<dbReference type="InterPro" id="IPR039261">
    <property type="entry name" value="FNR_nucleotide-bd"/>
</dbReference>
<keyword evidence="8" id="KW-0411">Iron-sulfur</keyword>
<dbReference type="RefSeq" id="WP_124948339.1">
    <property type="nucleotide sequence ID" value="NZ_BHVT01000081.1"/>
</dbReference>
<evidence type="ECO:0000256" key="7">
    <source>
        <dbReference type="ARBA" id="ARBA00023004"/>
    </source>
</evidence>
<accession>A0A4R3YBY8</accession>
<evidence type="ECO:0000256" key="1">
    <source>
        <dbReference type="ARBA" id="ARBA00001974"/>
    </source>
</evidence>
<dbReference type="CDD" id="cd00322">
    <property type="entry name" value="FNR_like"/>
    <property type="match status" value="1"/>
</dbReference>
<dbReference type="PANTHER" id="PTHR47354:SF6">
    <property type="entry name" value="NADH OXIDOREDUCTASE HCR"/>
    <property type="match status" value="1"/>
</dbReference>
<evidence type="ECO:0000256" key="6">
    <source>
        <dbReference type="ARBA" id="ARBA00023002"/>
    </source>
</evidence>
<dbReference type="Gene3D" id="2.40.30.10">
    <property type="entry name" value="Translation factors"/>
    <property type="match status" value="1"/>
</dbReference>
<dbReference type="SUPFAM" id="SSF63380">
    <property type="entry name" value="Riboflavin synthase domain-like"/>
    <property type="match status" value="1"/>
</dbReference>
<comment type="cofactor">
    <cofactor evidence="1">
        <name>FAD</name>
        <dbReference type="ChEBI" id="CHEBI:57692"/>
    </cofactor>
</comment>
<dbReference type="EMBL" id="SMCO01000002">
    <property type="protein sequence ID" value="TCV89577.1"/>
    <property type="molecule type" value="Genomic_DNA"/>
</dbReference>
<comment type="caution">
    <text evidence="11">The sequence shown here is derived from an EMBL/GenBank/DDBJ whole genome shotgun (WGS) entry which is preliminary data.</text>
</comment>
<dbReference type="InterPro" id="IPR008333">
    <property type="entry name" value="Cbr1-like_FAD-bd_dom"/>
</dbReference>
<evidence type="ECO:0000256" key="3">
    <source>
        <dbReference type="ARBA" id="ARBA00022714"/>
    </source>
</evidence>
<dbReference type="Proteomes" id="UP000295367">
    <property type="component" value="Unassembled WGS sequence"/>
</dbReference>
<reference evidence="11 12" key="1">
    <citation type="submission" date="2019-03" db="EMBL/GenBank/DDBJ databases">
        <title>Genomic Encyclopedia of Type Strains, Phase IV (KMG-IV): sequencing the most valuable type-strain genomes for metagenomic binning, comparative biology and taxonomic classification.</title>
        <authorList>
            <person name="Goeker M."/>
        </authorList>
    </citation>
    <scope>NUCLEOTIDE SEQUENCE [LARGE SCALE GENOMIC DNA]</scope>
    <source>
        <strain evidence="11 12">DSM 100309</strain>
    </source>
</reference>
<gene>
    <name evidence="11" type="ORF">EDC63_10295</name>
</gene>
<dbReference type="GO" id="GO:0046872">
    <property type="term" value="F:metal ion binding"/>
    <property type="evidence" value="ECO:0007669"/>
    <property type="project" value="UniProtKB-KW"/>
</dbReference>
<dbReference type="OrthoDB" id="544091at2"/>
<feature type="domain" description="FAD-binding FR-type" evidence="10">
    <location>
        <begin position="1"/>
        <end position="103"/>
    </location>
</feature>
<evidence type="ECO:0000256" key="4">
    <source>
        <dbReference type="ARBA" id="ARBA00022723"/>
    </source>
</evidence>
<dbReference type="GO" id="GO:0016491">
    <property type="term" value="F:oxidoreductase activity"/>
    <property type="evidence" value="ECO:0007669"/>
    <property type="project" value="UniProtKB-KW"/>
</dbReference>
<keyword evidence="12" id="KW-1185">Reference proteome</keyword>
<evidence type="ECO:0000313" key="12">
    <source>
        <dbReference type="Proteomes" id="UP000295367"/>
    </source>
</evidence>
<dbReference type="Pfam" id="PF00970">
    <property type="entry name" value="FAD_binding_6"/>
    <property type="match status" value="1"/>
</dbReference>
<proteinExistence type="predicted"/>
<dbReference type="PRINTS" id="PR00406">
    <property type="entry name" value="CYTB5RDTASE"/>
</dbReference>
<dbReference type="InterPro" id="IPR017938">
    <property type="entry name" value="Riboflavin_synthase-like_b-brl"/>
</dbReference>
<dbReference type="SUPFAM" id="SSF52343">
    <property type="entry name" value="Ferredoxin reductase-like, C-terminal NADP-linked domain"/>
    <property type="match status" value="1"/>
</dbReference>
<dbReference type="PRINTS" id="PR00371">
    <property type="entry name" value="FPNCR"/>
</dbReference>
<dbReference type="Pfam" id="PF00175">
    <property type="entry name" value="NAD_binding_1"/>
    <property type="match status" value="1"/>
</dbReference>
<dbReference type="AlphaFoldDB" id="A0A4R3YBY8"/>
<evidence type="ECO:0000256" key="2">
    <source>
        <dbReference type="ARBA" id="ARBA00022630"/>
    </source>
</evidence>
<sequence>MQKFIVRIASIKQETPTIKSFTLDYGQQAFQFLAGQWIDLSVEIEGKVETGGYSMTSSPLKKGTFELAIKQGARHPVTRFMYEQAQEGDTVTVSTGQGVFVYVPGMGEKIVLIGAGVGVTPLMSILRFVDDAALEVDATLVYSIPTADEFLFRTDLQQIETHNPHIQSLITVTQPDQENWQGRTGRIDSELLKQAGLSHETMYYLCGPQLMIEDVVTELKNIGVPESRIVYEKWW</sequence>
<comment type="cofactor">
    <cofactor evidence="9">
        <name>[2Fe-2S] cluster</name>
        <dbReference type="ChEBI" id="CHEBI:190135"/>
    </cofactor>
</comment>
<evidence type="ECO:0000259" key="10">
    <source>
        <dbReference type="PROSITE" id="PS51384"/>
    </source>
</evidence>
<evidence type="ECO:0000256" key="5">
    <source>
        <dbReference type="ARBA" id="ARBA00022827"/>
    </source>
</evidence>
<keyword evidence="5" id="KW-0274">FAD</keyword>
<keyword evidence="2" id="KW-0285">Flavoprotein</keyword>
<evidence type="ECO:0000256" key="9">
    <source>
        <dbReference type="ARBA" id="ARBA00034078"/>
    </source>
</evidence>